<name>A0A107AAV9_9BURK</name>
<accession>A0A107AAV9</accession>
<protein>
    <submittedName>
        <fullName evidence="2">Uncharacterized protein</fullName>
    </submittedName>
</protein>
<dbReference type="RefSeq" id="WP_060150027.1">
    <property type="nucleotide sequence ID" value="NZ_LPGD01000097.1"/>
</dbReference>
<dbReference type="Proteomes" id="UP000068603">
    <property type="component" value="Unassembled WGS sequence"/>
</dbReference>
<gene>
    <name evidence="2" type="ORF">WT44_13580</name>
</gene>
<dbReference type="AlphaFoldDB" id="A0A107AAV9"/>
<dbReference type="EMBL" id="LPHB01000040">
    <property type="protein sequence ID" value="KWA62655.1"/>
    <property type="molecule type" value="Genomic_DNA"/>
</dbReference>
<feature type="region of interest" description="Disordered" evidence="1">
    <location>
        <begin position="297"/>
        <end position="322"/>
    </location>
</feature>
<reference evidence="2 3" key="1">
    <citation type="submission" date="2015-11" db="EMBL/GenBank/DDBJ databases">
        <title>Expanding the genomic diversity of Burkholderia species for the development of highly accurate diagnostics.</title>
        <authorList>
            <person name="Sahl J."/>
            <person name="Keim P."/>
            <person name="Wagner D."/>
        </authorList>
    </citation>
    <scope>NUCLEOTIDE SEQUENCE [LARGE SCALE GENOMIC DNA]</scope>
    <source>
        <strain evidence="2 3">MSMB1960WGS</strain>
    </source>
</reference>
<evidence type="ECO:0000256" key="1">
    <source>
        <dbReference type="SAM" id="MobiDB-lite"/>
    </source>
</evidence>
<organism evidence="2">
    <name type="scientific">Burkholderia stagnalis</name>
    <dbReference type="NCBI Taxonomy" id="1503054"/>
    <lineage>
        <taxon>Bacteria</taxon>
        <taxon>Pseudomonadati</taxon>
        <taxon>Pseudomonadota</taxon>
        <taxon>Betaproteobacteria</taxon>
        <taxon>Burkholderiales</taxon>
        <taxon>Burkholderiaceae</taxon>
        <taxon>Burkholderia</taxon>
        <taxon>Burkholderia cepacia complex</taxon>
    </lineage>
</organism>
<sequence>MTDTTTNHIPDSSRAPIDAQTLLDIARETGLRSFLHGVNATDAREILARYQLAVDMHRESLSVDPERQVSGWVYDATRQALDAAHAVCLQFGCPRGEQVDEWLRAQLLAMGGLLRAAGEAADVITRFKPKGNGTEIRLRSAIGAAQIAGATPAEPFLLQFPTMLRKMWSGGEVQAWLDALPVLYAAPHAAPLARRGWLLTFSDESLQFATDPQFVGTLVARGIKFESEELFARASPVEQPAAATTGERAEAPVMWQLRRRSDGESGEWETFYGKPVNFSEKDYEVRALYAAPLPPAQAEAEKSPAPVTGSRAAASAAPEARRAAERIVLPPDAGRNQTSSKFGGENNRVDALTDEQAAAMYVTAAASITGCPTFEQWSAALVRALLAASPVEQPAAVPADGVGEIADAMIDAMRAGGAA</sequence>
<proteinExistence type="predicted"/>
<evidence type="ECO:0000313" key="2">
    <source>
        <dbReference type="EMBL" id="KWA62655.1"/>
    </source>
</evidence>
<comment type="caution">
    <text evidence="2">The sequence shown here is derived from an EMBL/GenBank/DDBJ whole genome shotgun (WGS) entry which is preliminary data.</text>
</comment>
<evidence type="ECO:0000313" key="3">
    <source>
        <dbReference type="Proteomes" id="UP000068603"/>
    </source>
</evidence>